<dbReference type="PANTHER" id="PTHR33112:SF16">
    <property type="entry name" value="HETEROKARYON INCOMPATIBILITY DOMAIN-CONTAINING PROTEIN"/>
    <property type="match status" value="1"/>
</dbReference>
<accession>A0A9P4QMU4</accession>
<evidence type="ECO:0000259" key="1">
    <source>
        <dbReference type="Pfam" id="PF06985"/>
    </source>
</evidence>
<proteinExistence type="predicted"/>
<gene>
    <name evidence="2" type="ORF">EJ04DRAFT_388688</name>
</gene>
<sequence>QIRLRESKAGQQGRYVALSYCWGSSLPCKTTLENLETHTLGLSFDNLPNTLQDSIIVTRLLGLRFIWIDCLCIIQNDKDDWERESARMASIYSNSYLAIAATRATNCNQGILELRNRPKEPLQRRAWVFQERILAPRTLHFGSDQMFWECANDSSFEHSLPHIAEELVSGTYRRLSATKWATLVSSYTALNITYGSDRLPALAGIITKLQDLTRDVCYAGLWKRHFLSGLLWYVDNPKKPAEYRAPSWSFAALDGNISY</sequence>
<evidence type="ECO:0000313" key="3">
    <source>
        <dbReference type="Proteomes" id="UP000799444"/>
    </source>
</evidence>
<comment type="caution">
    <text evidence="2">The sequence shown here is derived from an EMBL/GenBank/DDBJ whole genome shotgun (WGS) entry which is preliminary data.</text>
</comment>
<organism evidence="2 3">
    <name type="scientific">Polyplosphaeria fusca</name>
    <dbReference type="NCBI Taxonomy" id="682080"/>
    <lineage>
        <taxon>Eukaryota</taxon>
        <taxon>Fungi</taxon>
        <taxon>Dikarya</taxon>
        <taxon>Ascomycota</taxon>
        <taxon>Pezizomycotina</taxon>
        <taxon>Dothideomycetes</taxon>
        <taxon>Pleosporomycetidae</taxon>
        <taxon>Pleosporales</taxon>
        <taxon>Tetraplosphaeriaceae</taxon>
        <taxon>Polyplosphaeria</taxon>
    </lineage>
</organism>
<feature type="non-terminal residue" evidence="2">
    <location>
        <position position="259"/>
    </location>
</feature>
<dbReference type="PANTHER" id="PTHR33112">
    <property type="entry name" value="DOMAIN PROTEIN, PUTATIVE-RELATED"/>
    <property type="match status" value="1"/>
</dbReference>
<keyword evidence="3" id="KW-1185">Reference proteome</keyword>
<dbReference type="EMBL" id="ML996251">
    <property type="protein sequence ID" value="KAF2729260.1"/>
    <property type="molecule type" value="Genomic_DNA"/>
</dbReference>
<dbReference type="InterPro" id="IPR010730">
    <property type="entry name" value="HET"/>
</dbReference>
<reference evidence="2" key="1">
    <citation type="journal article" date="2020" name="Stud. Mycol.">
        <title>101 Dothideomycetes genomes: a test case for predicting lifestyles and emergence of pathogens.</title>
        <authorList>
            <person name="Haridas S."/>
            <person name="Albert R."/>
            <person name="Binder M."/>
            <person name="Bloem J."/>
            <person name="Labutti K."/>
            <person name="Salamov A."/>
            <person name="Andreopoulos B."/>
            <person name="Baker S."/>
            <person name="Barry K."/>
            <person name="Bills G."/>
            <person name="Bluhm B."/>
            <person name="Cannon C."/>
            <person name="Castanera R."/>
            <person name="Culley D."/>
            <person name="Daum C."/>
            <person name="Ezra D."/>
            <person name="Gonzalez J."/>
            <person name="Henrissat B."/>
            <person name="Kuo A."/>
            <person name="Liang C."/>
            <person name="Lipzen A."/>
            <person name="Lutzoni F."/>
            <person name="Magnuson J."/>
            <person name="Mondo S."/>
            <person name="Nolan M."/>
            <person name="Ohm R."/>
            <person name="Pangilinan J."/>
            <person name="Park H.-J."/>
            <person name="Ramirez L."/>
            <person name="Alfaro M."/>
            <person name="Sun H."/>
            <person name="Tritt A."/>
            <person name="Yoshinaga Y."/>
            <person name="Zwiers L.-H."/>
            <person name="Turgeon B."/>
            <person name="Goodwin S."/>
            <person name="Spatafora J."/>
            <person name="Crous P."/>
            <person name="Grigoriev I."/>
        </authorList>
    </citation>
    <scope>NUCLEOTIDE SEQUENCE</scope>
    <source>
        <strain evidence="2">CBS 125425</strain>
    </source>
</reference>
<dbReference type="OrthoDB" id="5125733at2759"/>
<protein>
    <submittedName>
        <fullName evidence="2">HET-domain-containing protein</fullName>
    </submittedName>
</protein>
<feature type="domain" description="Heterokaryon incompatibility" evidence="1">
    <location>
        <begin position="15"/>
        <end position="119"/>
    </location>
</feature>
<dbReference type="AlphaFoldDB" id="A0A9P4QMU4"/>
<evidence type="ECO:0000313" key="2">
    <source>
        <dbReference type="EMBL" id="KAF2729260.1"/>
    </source>
</evidence>
<feature type="non-terminal residue" evidence="2">
    <location>
        <position position="1"/>
    </location>
</feature>
<dbReference type="Pfam" id="PF06985">
    <property type="entry name" value="HET"/>
    <property type="match status" value="1"/>
</dbReference>
<dbReference type="Proteomes" id="UP000799444">
    <property type="component" value="Unassembled WGS sequence"/>
</dbReference>
<name>A0A9P4QMU4_9PLEO</name>